<accession>A0A484GS10</accession>
<gene>
    <name evidence="1" type="ORF">DBR06_SOUSAS5810100</name>
</gene>
<name>A0A484GS10_SOUCH</name>
<dbReference type="EMBL" id="QWLN02004805">
    <property type="protein sequence ID" value="TEA38150.1"/>
    <property type="molecule type" value="Genomic_DNA"/>
</dbReference>
<organism evidence="1 2">
    <name type="scientific">Sousa chinensis</name>
    <name type="common">Indo-pacific humpbacked dolphin</name>
    <name type="synonym">Steno chinensis</name>
    <dbReference type="NCBI Taxonomy" id="103600"/>
    <lineage>
        <taxon>Eukaryota</taxon>
        <taxon>Metazoa</taxon>
        <taxon>Chordata</taxon>
        <taxon>Craniata</taxon>
        <taxon>Vertebrata</taxon>
        <taxon>Euteleostomi</taxon>
        <taxon>Mammalia</taxon>
        <taxon>Eutheria</taxon>
        <taxon>Laurasiatheria</taxon>
        <taxon>Artiodactyla</taxon>
        <taxon>Whippomorpha</taxon>
        <taxon>Cetacea</taxon>
        <taxon>Odontoceti</taxon>
        <taxon>Delphinidae</taxon>
        <taxon>Sousa</taxon>
    </lineage>
</organism>
<protein>
    <submittedName>
        <fullName evidence="1">Uncharacterized protein</fullName>
    </submittedName>
</protein>
<keyword evidence="2" id="KW-1185">Reference proteome</keyword>
<dbReference type="AlphaFoldDB" id="A0A484GS10"/>
<feature type="non-terminal residue" evidence="1">
    <location>
        <position position="36"/>
    </location>
</feature>
<evidence type="ECO:0000313" key="2">
    <source>
        <dbReference type="Proteomes" id="UP000295264"/>
    </source>
</evidence>
<evidence type="ECO:0000313" key="1">
    <source>
        <dbReference type="EMBL" id="TEA38150.1"/>
    </source>
</evidence>
<proteinExistence type="predicted"/>
<dbReference type="Proteomes" id="UP000295264">
    <property type="component" value="Unassembled WGS sequence"/>
</dbReference>
<comment type="caution">
    <text evidence="1">The sequence shown here is derived from an EMBL/GenBank/DDBJ whole genome shotgun (WGS) entry which is preliminary data.</text>
</comment>
<sequence>MPCFGYEALPPIMKDLNLDYFEEAATFVQSHPKVSG</sequence>
<reference evidence="1 2" key="1">
    <citation type="journal article" date="2018" name="Genomics">
        <title>Molecular footprints of inshore aquatic adaptation in Indo-Pacific humpback dolphin (Sousa chinensis).</title>
        <authorList>
            <person name="Ming Y."/>
            <person name="Jian J."/>
            <person name="Yu F."/>
            <person name="Yu X."/>
            <person name="Wang J."/>
            <person name="Liu W."/>
        </authorList>
    </citation>
    <scope>NUCLEOTIDE SEQUENCE [LARGE SCALE GENOMIC DNA]</scope>
    <source>
        <strain evidence="1">MY-2018</strain>
        <tissue evidence="1">Skin</tissue>
    </source>
</reference>